<sequence length="220" mass="24880">MGDPSSLRFIPASGSTIPIDWTHVPEASKKALTESYGYDWETDDFKPLPATVADLAKMFDESKFFGYFESNLLITLMDISEFGLQAATPSGRSIAQVGPRFYMKYLDQVWFLLFAPGKRYCIMGYSDDIIWKTEVDDNHDTYSKMAADEAAMAQEFDVKLEQEVSRGMGQLVDITKKLCGWHACTLQSSLESSQYTDAIWTLPDSHPLHMALLSNLFRPR</sequence>
<protein>
    <submittedName>
        <fullName evidence="1">Uncharacterized protein</fullName>
    </submittedName>
</protein>
<dbReference type="InParanoid" id="A0A0C3FUJ4"/>
<dbReference type="OrthoDB" id="3020383at2759"/>
<dbReference type="EMBL" id="KN832978">
    <property type="protein sequence ID" value="KIM88075.1"/>
    <property type="molecule type" value="Genomic_DNA"/>
</dbReference>
<dbReference type="Proteomes" id="UP000054166">
    <property type="component" value="Unassembled WGS sequence"/>
</dbReference>
<name>A0A0C3FUJ4_PILCF</name>
<accession>A0A0C3FUJ4</accession>
<dbReference type="HOGENOM" id="CLU_057157_0_0_1"/>
<evidence type="ECO:0000313" key="2">
    <source>
        <dbReference type="Proteomes" id="UP000054166"/>
    </source>
</evidence>
<keyword evidence="2" id="KW-1185">Reference proteome</keyword>
<evidence type="ECO:0000313" key="1">
    <source>
        <dbReference type="EMBL" id="KIM88075.1"/>
    </source>
</evidence>
<reference evidence="2" key="2">
    <citation type="submission" date="2015-01" db="EMBL/GenBank/DDBJ databases">
        <title>Evolutionary Origins and Diversification of the Mycorrhizal Mutualists.</title>
        <authorList>
            <consortium name="DOE Joint Genome Institute"/>
            <consortium name="Mycorrhizal Genomics Consortium"/>
            <person name="Kohler A."/>
            <person name="Kuo A."/>
            <person name="Nagy L.G."/>
            <person name="Floudas D."/>
            <person name="Copeland A."/>
            <person name="Barry K.W."/>
            <person name="Cichocki N."/>
            <person name="Veneault-Fourrey C."/>
            <person name="LaButti K."/>
            <person name="Lindquist E.A."/>
            <person name="Lipzen A."/>
            <person name="Lundell T."/>
            <person name="Morin E."/>
            <person name="Murat C."/>
            <person name="Riley R."/>
            <person name="Ohm R."/>
            <person name="Sun H."/>
            <person name="Tunlid A."/>
            <person name="Henrissat B."/>
            <person name="Grigoriev I.V."/>
            <person name="Hibbett D.S."/>
            <person name="Martin F."/>
        </authorList>
    </citation>
    <scope>NUCLEOTIDE SEQUENCE [LARGE SCALE GENOMIC DNA]</scope>
    <source>
        <strain evidence="2">F 1598</strain>
    </source>
</reference>
<gene>
    <name evidence="1" type="ORF">PILCRDRAFT_814749</name>
</gene>
<proteinExistence type="predicted"/>
<reference evidence="1 2" key="1">
    <citation type="submission" date="2014-04" db="EMBL/GenBank/DDBJ databases">
        <authorList>
            <consortium name="DOE Joint Genome Institute"/>
            <person name="Kuo A."/>
            <person name="Tarkka M."/>
            <person name="Buscot F."/>
            <person name="Kohler A."/>
            <person name="Nagy L.G."/>
            <person name="Floudas D."/>
            <person name="Copeland A."/>
            <person name="Barry K.W."/>
            <person name="Cichocki N."/>
            <person name="Veneault-Fourrey C."/>
            <person name="LaButti K."/>
            <person name="Lindquist E.A."/>
            <person name="Lipzen A."/>
            <person name="Lundell T."/>
            <person name="Morin E."/>
            <person name="Murat C."/>
            <person name="Sun H."/>
            <person name="Tunlid A."/>
            <person name="Henrissat B."/>
            <person name="Grigoriev I.V."/>
            <person name="Hibbett D.S."/>
            <person name="Martin F."/>
            <person name="Nordberg H.P."/>
            <person name="Cantor M.N."/>
            <person name="Hua S.X."/>
        </authorList>
    </citation>
    <scope>NUCLEOTIDE SEQUENCE [LARGE SCALE GENOMIC DNA]</scope>
    <source>
        <strain evidence="1 2">F 1598</strain>
    </source>
</reference>
<organism evidence="1 2">
    <name type="scientific">Piloderma croceum (strain F 1598)</name>
    <dbReference type="NCBI Taxonomy" id="765440"/>
    <lineage>
        <taxon>Eukaryota</taxon>
        <taxon>Fungi</taxon>
        <taxon>Dikarya</taxon>
        <taxon>Basidiomycota</taxon>
        <taxon>Agaricomycotina</taxon>
        <taxon>Agaricomycetes</taxon>
        <taxon>Agaricomycetidae</taxon>
        <taxon>Atheliales</taxon>
        <taxon>Atheliaceae</taxon>
        <taxon>Piloderma</taxon>
    </lineage>
</organism>
<dbReference type="AlphaFoldDB" id="A0A0C3FUJ4"/>